<dbReference type="EMBL" id="JBELPZ010000008">
    <property type="protein sequence ID" value="MFL9844622.1"/>
    <property type="molecule type" value="Genomic_DNA"/>
</dbReference>
<dbReference type="CDD" id="cd07177">
    <property type="entry name" value="terB_like"/>
    <property type="match status" value="1"/>
</dbReference>
<protein>
    <submittedName>
        <fullName evidence="1">TerB family tellurite resistance protein</fullName>
    </submittedName>
</protein>
<dbReference type="RefSeq" id="WP_408084875.1">
    <property type="nucleotide sequence ID" value="NZ_JBELPZ010000008.1"/>
</dbReference>
<dbReference type="Proteomes" id="UP001629156">
    <property type="component" value="Unassembled WGS sequence"/>
</dbReference>
<evidence type="ECO:0000313" key="1">
    <source>
        <dbReference type="EMBL" id="MFL9844622.1"/>
    </source>
</evidence>
<evidence type="ECO:0000313" key="2">
    <source>
        <dbReference type="Proteomes" id="UP001629156"/>
    </source>
</evidence>
<proteinExistence type="predicted"/>
<organism evidence="1 2">
    <name type="scientific">Flavobacterium rhizosphaerae</name>
    <dbReference type="NCBI Taxonomy" id="3163298"/>
    <lineage>
        <taxon>Bacteria</taxon>
        <taxon>Pseudomonadati</taxon>
        <taxon>Bacteroidota</taxon>
        <taxon>Flavobacteriia</taxon>
        <taxon>Flavobacteriales</taxon>
        <taxon>Flavobacteriaceae</taxon>
        <taxon>Flavobacterium</taxon>
    </lineage>
</organism>
<dbReference type="SUPFAM" id="SSF158682">
    <property type="entry name" value="TerB-like"/>
    <property type="match status" value="1"/>
</dbReference>
<comment type="caution">
    <text evidence="1">The sequence shown here is derived from an EMBL/GenBank/DDBJ whole genome shotgun (WGS) entry which is preliminary data.</text>
</comment>
<dbReference type="Gene3D" id="1.10.3680.10">
    <property type="entry name" value="TerB-like"/>
    <property type="match status" value="1"/>
</dbReference>
<name>A0ABW8YYS9_9FLAO</name>
<dbReference type="InterPro" id="IPR029024">
    <property type="entry name" value="TerB-like"/>
</dbReference>
<sequence length="143" mass="16496">MSISDLFDSGFKERNQGHFASIVRVAIEDGDISHEEKAFLDKLAKRLEISDQDYKEILANPFKYPINPPHLYVQRLERLYDLSYMVYADHILGPKQKEILGRFALALGFTPGNVKYIVDKALSLLVLNVDSETFVYEMQHMNK</sequence>
<reference evidence="1 2" key="1">
    <citation type="submission" date="2024-06" db="EMBL/GenBank/DDBJ databases">
        <authorList>
            <person name="Kaempfer P."/>
            <person name="Viver T."/>
        </authorList>
    </citation>
    <scope>NUCLEOTIDE SEQUENCE [LARGE SCALE GENOMIC DNA]</scope>
    <source>
        <strain evidence="1 2">ST-119</strain>
    </source>
</reference>
<gene>
    <name evidence="1" type="ORF">ABS766_09340</name>
</gene>
<keyword evidence="2" id="KW-1185">Reference proteome</keyword>
<accession>A0ABW8YYS9</accession>